<sequence length="129" mass="14148">MTPRTPASRPRVTSLTPPGAALDEDALARHEPLLLALRARIGRFATSPLARRRTAPPRLATPPTAPRLHWRARPVPFTRSQALGAPPFRAPDPATFRAPRPMSFRTPETAPFPAPDAARSSASRRKQRP</sequence>
<feature type="region of interest" description="Disordered" evidence="1">
    <location>
        <begin position="48"/>
        <end position="129"/>
    </location>
</feature>
<accession>A0ABX8QVP2</accession>
<feature type="region of interest" description="Disordered" evidence="1">
    <location>
        <begin position="1"/>
        <end position="21"/>
    </location>
</feature>
<reference evidence="2" key="1">
    <citation type="submission" date="2020-07" db="EMBL/GenBank/DDBJ databases">
        <authorList>
            <person name="Tarantini F.S."/>
            <person name="Hong K.W."/>
            <person name="Chan K.G."/>
        </authorList>
    </citation>
    <scope>NUCLEOTIDE SEQUENCE</scope>
    <source>
        <strain evidence="2">32-07</strain>
    </source>
</reference>
<dbReference type="RefSeq" id="WP_231335678.1">
    <property type="nucleotide sequence ID" value="NZ_CP059572.1"/>
</dbReference>
<proteinExistence type="predicted"/>
<protein>
    <submittedName>
        <fullName evidence="2">Uncharacterized protein</fullName>
    </submittedName>
</protein>
<evidence type="ECO:0000313" key="3">
    <source>
        <dbReference type="Proteomes" id="UP001049518"/>
    </source>
</evidence>
<organism evidence="2 3">
    <name type="scientific">Actinomadura graeca</name>
    <dbReference type="NCBI Taxonomy" id="2750812"/>
    <lineage>
        <taxon>Bacteria</taxon>
        <taxon>Bacillati</taxon>
        <taxon>Actinomycetota</taxon>
        <taxon>Actinomycetes</taxon>
        <taxon>Streptosporangiales</taxon>
        <taxon>Thermomonosporaceae</taxon>
        <taxon>Actinomadura</taxon>
    </lineage>
</organism>
<dbReference type="Proteomes" id="UP001049518">
    <property type="component" value="Chromosome"/>
</dbReference>
<evidence type="ECO:0000313" key="2">
    <source>
        <dbReference type="EMBL" id="QXJ22436.1"/>
    </source>
</evidence>
<dbReference type="EMBL" id="CP059572">
    <property type="protein sequence ID" value="QXJ22436.1"/>
    <property type="molecule type" value="Genomic_DNA"/>
</dbReference>
<evidence type="ECO:0000256" key="1">
    <source>
        <dbReference type="SAM" id="MobiDB-lite"/>
    </source>
</evidence>
<keyword evidence="3" id="KW-1185">Reference proteome</keyword>
<gene>
    <name evidence="2" type="ORF">AGRA3207_003432</name>
</gene>
<name>A0ABX8QVP2_9ACTN</name>